<dbReference type="InterPro" id="IPR003165">
    <property type="entry name" value="Piwi"/>
</dbReference>
<dbReference type="InterPro" id="IPR003100">
    <property type="entry name" value="PAZ_dom"/>
</dbReference>
<evidence type="ECO:0000259" key="4">
    <source>
        <dbReference type="PROSITE" id="PS50822"/>
    </source>
</evidence>
<protein>
    <recommendedName>
        <fullName evidence="6">Protein argonaute-2</fullName>
    </recommendedName>
</protein>
<dbReference type="SUPFAM" id="SSF101690">
    <property type="entry name" value="PAZ domain"/>
    <property type="match status" value="1"/>
</dbReference>
<dbReference type="PROSITE" id="PS50822">
    <property type="entry name" value="PIWI"/>
    <property type="match status" value="1"/>
</dbReference>
<dbReference type="InterPro" id="IPR032472">
    <property type="entry name" value="ArgoL2"/>
</dbReference>
<dbReference type="SMART" id="SM00950">
    <property type="entry name" value="Piwi"/>
    <property type="match status" value="1"/>
</dbReference>
<dbReference type="Pfam" id="PF02170">
    <property type="entry name" value="PAZ"/>
    <property type="match status" value="1"/>
</dbReference>
<dbReference type="EMBL" id="JARGDH010000004">
    <property type="protein sequence ID" value="KAL0270928.1"/>
    <property type="molecule type" value="Genomic_DNA"/>
</dbReference>
<gene>
    <name evidence="5" type="ORF">PYX00_008198</name>
</gene>
<evidence type="ECO:0008006" key="6">
    <source>
        <dbReference type="Google" id="ProtNLM"/>
    </source>
</evidence>
<dbReference type="Pfam" id="PF16486">
    <property type="entry name" value="ArgoN"/>
    <property type="match status" value="1"/>
</dbReference>
<reference evidence="5" key="1">
    <citation type="journal article" date="2024" name="Gigascience">
        <title>Chromosome-level genome of the poultry shaft louse Menopon gallinae provides insight into the host-switching and adaptive evolution of parasitic lice.</title>
        <authorList>
            <person name="Xu Y."/>
            <person name="Ma L."/>
            <person name="Liu S."/>
            <person name="Liang Y."/>
            <person name="Liu Q."/>
            <person name="He Z."/>
            <person name="Tian L."/>
            <person name="Duan Y."/>
            <person name="Cai W."/>
            <person name="Li H."/>
            <person name="Song F."/>
        </authorList>
    </citation>
    <scope>NUCLEOTIDE SEQUENCE</scope>
    <source>
        <strain evidence="5">Cailab_2023a</strain>
    </source>
</reference>
<feature type="compositionally biased region" description="Low complexity" evidence="2">
    <location>
        <begin position="37"/>
        <end position="50"/>
    </location>
</feature>
<feature type="compositionally biased region" description="Low complexity" evidence="2">
    <location>
        <begin position="112"/>
        <end position="139"/>
    </location>
</feature>
<dbReference type="Gene3D" id="3.30.420.10">
    <property type="entry name" value="Ribonuclease H-like superfamily/Ribonuclease H"/>
    <property type="match status" value="1"/>
</dbReference>
<name>A0AAW2HMN4_9NEOP</name>
<dbReference type="InterPro" id="IPR032474">
    <property type="entry name" value="Argonaute_N"/>
</dbReference>
<feature type="compositionally biased region" description="Pro residues" evidence="2">
    <location>
        <begin position="22"/>
        <end position="36"/>
    </location>
</feature>
<comment type="caution">
    <text evidence="5">The sequence shown here is derived from an EMBL/GenBank/DDBJ whole genome shotgun (WGS) entry which is preliminary data.</text>
</comment>
<dbReference type="SUPFAM" id="SSF53098">
    <property type="entry name" value="Ribonuclease H-like"/>
    <property type="match status" value="1"/>
</dbReference>
<dbReference type="InterPro" id="IPR045246">
    <property type="entry name" value="Piwi_ago-like"/>
</dbReference>
<evidence type="ECO:0000313" key="5">
    <source>
        <dbReference type="EMBL" id="KAL0270928.1"/>
    </source>
</evidence>
<dbReference type="Gene3D" id="2.170.260.10">
    <property type="entry name" value="paz domain"/>
    <property type="match status" value="1"/>
</dbReference>
<dbReference type="GO" id="GO:0003723">
    <property type="term" value="F:RNA binding"/>
    <property type="evidence" value="ECO:0007669"/>
    <property type="project" value="InterPro"/>
</dbReference>
<dbReference type="Pfam" id="PF08699">
    <property type="entry name" value="ArgoL1"/>
    <property type="match status" value="1"/>
</dbReference>
<dbReference type="InterPro" id="IPR036085">
    <property type="entry name" value="PAZ_dom_sf"/>
</dbReference>
<dbReference type="InterPro" id="IPR012337">
    <property type="entry name" value="RNaseH-like_sf"/>
</dbReference>
<dbReference type="PROSITE" id="PS50821">
    <property type="entry name" value="PAZ"/>
    <property type="match status" value="1"/>
</dbReference>
<dbReference type="AlphaFoldDB" id="A0AAW2HMN4"/>
<dbReference type="GO" id="GO:0034587">
    <property type="term" value="P:piRNA processing"/>
    <property type="evidence" value="ECO:0007669"/>
    <property type="project" value="UniProtKB-ARBA"/>
</dbReference>
<dbReference type="Pfam" id="PF02171">
    <property type="entry name" value="Piwi"/>
    <property type="match status" value="1"/>
</dbReference>
<feature type="domain" description="Piwi" evidence="4">
    <location>
        <begin position="624"/>
        <end position="922"/>
    </location>
</feature>
<evidence type="ECO:0000259" key="3">
    <source>
        <dbReference type="PROSITE" id="PS50821"/>
    </source>
</evidence>
<dbReference type="CDD" id="cd04657">
    <property type="entry name" value="Piwi_ago-like"/>
    <property type="match status" value="1"/>
</dbReference>
<sequence>MRQLIQMFELDLLLNPGAPRGSPAPQPASSAPPPKPAWGSPAPQQAWGSPAPQPASSAPPPKPAWGSPAPQQAWGSPAPQPASSAPPPQPASSAPGGKAADTKKKKKPETSKPPSSVSPPTAAMSGLSMSHGGSGDSDLTVPSRVNKKGVKQGKELPVETNFLPITMKYDNLTAYQYDVEIEPDKPKYMLRLVWNEFVRRKFKGRNPSYDGRKIAVSARPLMNGKVIEDSFQVCNPENEKMKDFKVTLKLASEVQLANLKKFLESKDLYMNLPMAELAVLDIVLRNYASNRLIRAGRSFFPLNERQPRFLGGGMNCHTGYYQSAILGWKLYLNIDVSHKGFPHTDILKAIEEICLTDYKGNVTRLTEHTTIDRYGLEKLNKHVKGLKVQYMLPNDQGSKRVYRVNGVRENPAIEEVFEVNNSRLNVVQYYKNFKNYTVRYPKLPCLWVGSLNNKIYVPIELCSILPGQVRNGKLTDDQTRNMIKYAADPPPERKRKIMEQYNHANFSNEYTNEFGISVAGEFEKVMARVLPAPQLSTNQEIRRGQWEVSTFQETKPLQQWCVVNMDKQLRSSVKDFKQAIMSQASRLGLKMDNPICGNDCIDCDPIREQNIFQTFSKLRSQNVQLAFVLIPDRGNVYGKVKKVSEIDVGLLTQCVKASTLKKSLGGPRGPNPSTFANILLKVNAKLNGTNHSLHPTIKPRCLKDRTMIIGADVTHSPPDGPVVPSVAAVAASFDQDAMQYHTVRTLQPSNVEVIQDTEEIMLELLRYFYKRRNDYPEKIIVFRDGVSEGQVEQVLHRELLAMRRACFSININYRPLITYLIVQKRHHTRFFPKAGGRGDENVPPGTCVDTQIVHPRDLDFYLVSHYSRLGTARPTKYKLIYDDSDMTEHELEILSYYLCHLIVRCTKSISYPAPTYYAHLAALRGRIHLSDRKVEMNSPRNERDKTITVKECFNNNPMFFV</sequence>
<dbReference type="InterPro" id="IPR014811">
    <property type="entry name" value="ArgoL1"/>
</dbReference>
<evidence type="ECO:0000256" key="1">
    <source>
        <dbReference type="RuleBase" id="RU361178"/>
    </source>
</evidence>
<dbReference type="Pfam" id="PF16488">
    <property type="entry name" value="ArgoL2"/>
    <property type="match status" value="1"/>
</dbReference>
<feature type="compositionally biased region" description="Pro residues" evidence="2">
    <location>
        <begin position="78"/>
        <end position="90"/>
    </location>
</feature>
<organism evidence="5">
    <name type="scientific">Menopon gallinae</name>
    <name type="common">poultry shaft louse</name>
    <dbReference type="NCBI Taxonomy" id="328185"/>
    <lineage>
        <taxon>Eukaryota</taxon>
        <taxon>Metazoa</taxon>
        <taxon>Ecdysozoa</taxon>
        <taxon>Arthropoda</taxon>
        <taxon>Hexapoda</taxon>
        <taxon>Insecta</taxon>
        <taxon>Pterygota</taxon>
        <taxon>Neoptera</taxon>
        <taxon>Paraneoptera</taxon>
        <taxon>Psocodea</taxon>
        <taxon>Troctomorpha</taxon>
        <taxon>Phthiraptera</taxon>
        <taxon>Amblycera</taxon>
        <taxon>Menoponidae</taxon>
        <taxon>Menopon</taxon>
    </lineage>
</organism>
<comment type="similarity">
    <text evidence="1">Belongs to the argonaute family.</text>
</comment>
<dbReference type="CDD" id="cd02846">
    <property type="entry name" value="PAZ_argonaute_like"/>
    <property type="match status" value="1"/>
</dbReference>
<feature type="domain" description="PAZ" evidence="3">
    <location>
        <begin position="360"/>
        <end position="466"/>
    </location>
</feature>
<dbReference type="PANTHER" id="PTHR22891">
    <property type="entry name" value="EUKARYOTIC TRANSLATION INITIATION FACTOR 2C"/>
    <property type="match status" value="1"/>
</dbReference>
<accession>A0AAW2HMN4</accession>
<dbReference type="SMART" id="SM00949">
    <property type="entry name" value="PAZ"/>
    <property type="match status" value="1"/>
</dbReference>
<proteinExistence type="inferred from homology"/>
<dbReference type="Gene3D" id="3.40.50.2300">
    <property type="match status" value="1"/>
</dbReference>
<dbReference type="InterPro" id="IPR036397">
    <property type="entry name" value="RNaseH_sf"/>
</dbReference>
<feature type="compositionally biased region" description="Low complexity" evidence="2">
    <location>
        <begin position="64"/>
        <end position="77"/>
    </location>
</feature>
<feature type="region of interest" description="Disordered" evidence="2">
    <location>
        <begin position="14"/>
        <end position="152"/>
    </location>
</feature>
<feature type="compositionally biased region" description="Pro residues" evidence="2">
    <location>
        <begin position="51"/>
        <end position="63"/>
    </location>
</feature>
<dbReference type="SMART" id="SM01163">
    <property type="entry name" value="DUF1785"/>
    <property type="match status" value="1"/>
</dbReference>
<evidence type="ECO:0000256" key="2">
    <source>
        <dbReference type="SAM" id="MobiDB-lite"/>
    </source>
</evidence>